<evidence type="ECO:0000313" key="3">
    <source>
        <dbReference type="Proteomes" id="UP000019092"/>
    </source>
</evidence>
<organism evidence="2 3">
    <name type="scientific">Bibersteinia trehalosi USDA-ARS-USMARC-189</name>
    <dbReference type="NCBI Taxonomy" id="1263831"/>
    <lineage>
        <taxon>Bacteria</taxon>
        <taxon>Pseudomonadati</taxon>
        <taxon>Pseudomonadota</taxon>
        <taxon>Gammaproteobacteria</taxon>
        <taxon>Pasteurellales</taxon>
        <taxon>Pasteurellaceae</taxon>
        <taxon>Bibersteinia</taxon>
    </lineage>
</organism>
<dbReference type="EMBL" id="CP006955">
    <property type="protein sequence ID" value="AHG85163.1"/>
    <property type="molecule type" value="Genomic_DNA"/>
</dbReference>
<reference evidence="2 3" key="1">
    <citation type="submission" date="2013-12" db="EMBL/GenBank/DDBJ databases">
        <title>Annotation of the Bibersteinia trehalosi USDA-ARS-USMARC-189 complete genome.</title>
        <authorList>
            <person name="Harhay G.P."/>
            <person name="McVey S."/>
            <person name="Clawson M.L."/>
            <person name="Bono J."/>
            <person name="Heaton M.P."/>
            <person name="Chitko-Mckown C.G."/>
            <person name="Harhay D.M."/>
            <person name="Smith T.P.L."/>
        </authorList>
    </citation>
    <scope>NUCLEOTIDE SEQUENCE [LARGE SCALE GENOMIC DNA]</scope>
    <source>
        <strain evidence="2 3">USDA-ARS-USMARC-189</strain>
    </source>
</reference>
<dbReference type="Gene3D" id="3.30.2130.10">
    <property type="entry name" value="VC0802-like"/>
    <property type="match status" value="1"/>
</dbReference>
<dbReference type="InterPro" id="IPR018717">
    <property type="entry name" value="DUF2241"/>
</dbReference>
<dbReference type="PANTHER" id="PTHR39199:SF1">
    <property type="entry name" value="BLR5128 PROTEIN"/>
    <property type="match status" value="1"/>
</dbReference>
<name>A0ABM5PFQ5_BIBTR</name>
<dbReference type="InterPro" id="IPR045865">
    <property type="entry name" value="ACT-like_dom_sf"/>
</dbReference>
<dbReference type="PANTHER" id="PTHR39199">
    <property type="entry name" value="BLR5128 PROTEIN"/>
    <property type="match status" value="1"/>
</dbReference>
<gene>
    <name evidence="2" type="ORF">F543_23080</name>
</gene>
<dbReference type="Proteomes" id="UP000019092">
    <property type="component" value="Chromosome"/>
</dbReference>
<evidence type="ECO:0000313" key="2">
    <source>
        <dbReference type="EMBL" id="AHG85163.1"/>
    </source>
</evidence>
<sequence length="151" mass="16715">MLNILKQHIITLLFSEYEMSQAISNLNELLRTMTPKLNDGVYYFATLNHDDDLPLAKIIATIREEEGLSVVINEETVAEYGLQAQFKCAWISLTVHSDLAAVGLTAAFATALGNVGISCNVVAGNYHDHIFVPYEKATLAMQTLRDLQKLS</sequence>
<evidence type="ECO:0000259" key="1">
    <source>
        <dbReference type="Pfam" id="PF10000"/>
    </source>
</evidence>
<feature type="domain" description="DUF2241" evidence="1">
    <location>
        <begin position="23"/>
        <end position="88"/>
    </location>
</feature>
<proteinExistence type="predicted"/>
<dbReference type="SUPFAM" id="SSF55021">
    <property type="entry name" value="ACT-like"/>
    <property type="match status" value="2"/>
</dbReference>
<dbReference type="Pfam" id="PF10000">
    <property type="entry name" value="ACT_3"/>
    <property type="match status" value="1"/>
</dbReference>
<accession>A0ABM5PFQ5</accession>
<protein>
    <recommendedName>
        <fullName evidence="1">DUF2241 domain-containing protein</fullName>
    </recommendedName>
</protein>
<keyword evidence="3" id="KW-1185">Reference proteome</keyword>